<evidence type="ECO:0000256" key="1">
    <source>
        <dbReference type="ARBA" id="ARBA00022801"/>
    </source>
</evidence>
<reference evidence="4 5" key="1">
    <citation type="submission" date="2021-01" db="EMBL/GenBank/DDBJ databases">
        <title>Biogeographic distribution of Paracoccus.</title>
        <authorList>
            <person name="Hollensteiner J."/>
            <person name="Leineberger J."/>
            <person name="Brinkhoff T."/>
            <person name="Daniel R."/>
        </authorList>
    </citation>
    <scope>NUCLEOTIDE SEQUENCE [LARGE SCALE GENOMIC DNA]</scope>
    <source>
        <strain evidence="4 5">KCTC 22803</strain>
    </source>
</reference>
<evidence type="ECO:0000313" key="5">
    <source>
        <dbReference type="Proteomes" id="UP001219349"/>
    </source>
</evidence>
<keyword evidence="1" id="KW-0378">Hydrolase</keyword>
<dbReference type="InterPro" id="IPR011006">
    <property type="entry name" value="CheY-like_superfamily"/>
</dbReference>
<keyword evidence="2" id="KW-0597">Phosphoprotein</keyword>
<dbReference type="SMART" id="SM00331">
    <property type="entry name" value="PP2C_SIG"/>
    <property type="match status" value="1"/>
</dbReference>
<dbReference type="PROSITE" id="PS50110">
    <property type="entry name" value="RESPONSE_REGULATORY"/>
    <property type="match status" value="1"/>
</dbReference>
<protein>
    <submittedName>
        <fullName evidence="4">SpoIIE family protein phosphatase</fullName>
    </submittedName>
</protein>
<feature type="domain" description="Response regulatory" evidence="3">
    <location>
        <begin position="25"/>
        <end position="141"/>
    </location>
</feature>
<dbReference type="InterPro" id="IPR036457">
    <property type="entry name" value="PPM-type-like_dom_sf"/>
</dbReference>
<name>A0ABY7SKY1_9RHOB</name>
<accession>A0ABY7SKY1</accession>
<dbReference type="PANTHER" id="PTHR43156:SF2">
    <property type="entry name" value="STAGE II SPORULATION PROTEIN E"/>
    <property type="match status" value="1"/>
</dbReference>
<dbReference type="Pfam" id="PF07228">
    <property type="entry name" value="SpoIIE"/>
    <property type="match status" value="1"/>
</dbReference>
<dbReference type="SMART" id="SM00448">
    <property type="entry name" value="REC"/>
    <property type="match status" value="1"/>
</dbReference>
<feature type="modified residue" description="4-aspartylphosphate" evidence="2">
    <location>
        <position position="74"/>
    </location>
</feature>
<dbReference type="Proteomes" id="UP001219349">
    <property type="component" value="Chromosome"/>
</dbReference>
<dbReference type="SUPFAM" id="SSF81606">
    <property type="entry name" value="PP2C-like"/>
    <property type="match status" value="1"/>
</dbReference>
<evidence type="ECO:0000313" key="4">
    <source>
        <dbReference type="EMBL" id="WCR06682.1"/>
    </source>
</evidence>
<dbReference type="RefSeq" id="WP_271885510.1">
    <property type="nucleotide sequence ID" value="NZ_CP067136.1"/>
</dbReference>
<dbReference type="SUPFAM" id="SSF52172">
    <property type="entry name" value="CheY-like"/>
    <property type="match status" value="1"/>
</dbReference>
<dbReference type="InterPro" id="IPR001789">
    <property type="entry name" value="Sig_transdc_resp-reg_receiver"/>
</dbReference>
<dbReference type="PANTHER" id="PTHR43156">
    <property type="entry name" value="STAGE II SPORULATION PROTEIN E-RELATED"/>
    <property type="match status" value="1"/>
</dbReference>
<proteinExistence type="predicted"/>
<dbReference type="InterPro" id="IPR001932">
    <property type="entry name" value="PPM-type_phosphatase-like_dom"/>
</dbReference>
<dbReference type="Gene3D" id="3.60.40.10">
    <property type="entry name" value="PPM-type phosphatase domain"/>
    <property type="match status" value="1"/>
</dbReference>
<sequence>MTPANPSDGNNIQATECLKNLPVRTVLLVESSPAHRRLFGIQLRLAGYRVMEASTGPEALELCKQSEPDFVLSDWDIPGMSGLELCRAFRSLPRDSYGYFILLTAHRMQEDIVLGLDAGADDFLTKPITRVELIARLAAGERILRIEGELRASNAKLRNTLDKLREAQAAIVRDLQEARMLQQGLVRERTGRFGDIEISLMLRPAGHVGGDLVGFFPIGRDRVGIYALDVSGHGVTAALLTAQLSVHLSGATEHSIALRGKKSASGFMPPAALAHALNNMMLEEMCTDTYFTMIYAELNHVTGQLQLVQAGHPYPMLQRADGQVQRVGQGGMPIGVFGSPTFDEVELQLQPGDRLLITSDGISEASNRAGVSLGEEGLEAILRTNAFLKGHVFLESMAWSVSEYCRGDRQDDVSAVLIEYTVAKKSSRRH</sequence>
<dbReference type="Gene3D" id="3.40.50.2300">
    <property type="match status" value="1"/>
</dbReference>
<dbReference type="InterPro" id="IPR052016">
    <property type="entry name" value="Bact_Sigma-Reg"/>
</dbReference>
<dbReference type="EMBL" id="CP067136">
    <property type="protein sequence ID" value="WCR06682.1"/>
    <property type="molecule type" value="Genomic_DNA"/>
</dbReference>
<evidence type="ECO:0000259" key="3">
    <source>
        <dbReference type="PROSITE" id="PS50110"/>
    </source>
</evidence>
<evidence type="ECO:0000256" key="2">
    <source>
        <dbReference type="PROSITE-ProRule" id="PRU00169"/>
    </source>
</evidence>
<gene>
    <name evidence="4" type="ORF">JHX87_14545</name>
</gene>
<organism evidence="4 5">
    <name type="scientific">Paracoccus fistulariae</name>
    <dbReference type="NCBI Taxonomy" id="658446"/>
    <lineage>
        <taxon>Bacteria</taxon>
        <taxon>Pseudomonadati</taxon>
        <taxon>Pseudomonadota</taxon>
        <taxon>Alphaproteobacteria</taxon>
        <taxon>Rhodobacterales</taxon>
        <taxon>Paracoccaceae</taxon>
        <taxon>Paracoccus</taxon>
    </lineage>
</organism>
<keyword evidence="5" id="KW-1185">Reference proteome</keyword>
<dbReference type="Pfam" id="PF00072">
    <property type="entry name" value="Response_reg"/>
    <property type="match status" value="1"/>
</dbReference>